<dbReference type="InterPro" id="IPR036979">
    <property type="entry name" value="CM_dom_sf"/>
</dbReference>
<organism evidence="3">
    <name type="scientific">Jonesiaceae bacterium BS-20</name>
    <dbReference type="NCBI Taxonomy" id="3120821"/>
    <lineage>
        <taxon>Bacteria</taxon>
        <taxon>Bacillati</taxon>
        <taxon>Actinomycetota</taxon>
        <taxon>Actinomycetes</taxon>
        <taxon>Micrococcales</taxon>
        <taxon>Jonesiaceae</taxon>
    </lineage>
</organism>
<dbReference type="InterPro" id="IPR002701">
    <property type="entry name" value="CM_II_prokaryot"/>
</dbReference>
<accession>A0AAU7DX53</accession>
<dbReference type="GO" id="GO:0046417">
    <property type="term" value="P:chorismate metabolic process"/>
    <property type="evidence" value="ECO:0007669"/>
    <property type="project" value="InterPro"/>
</dbReference>
<feature type="domain" description="Chorismate mutase" evidence="2">
    <location>
        <begin position="17"/>
        <end position="108"/>
    </location>
</feature>
<evidence type="ECO:0000259" key="2">
    <source>
        <dbReference type="PROSITE" id="PS51168"/>
    </source>
</evidence>
<dbReference type="EMBL" id="CP146203">
    <property type="protein sequence ID" value="XBH22418.1"/>
    <property type="molecule type" value="Genomic_DNA"/>
</dbReference>
<gene>
    <name evidence="3" type="ORF">V5R04_04130</name>
</gene>
<sequence>MTAEISPEAPSDPTANPEIRQEILRLRGSIDNIDSALIYLLSERFKCTHRVGELKAQGGVTAADPVREQEQITRLTAIAESSGLDPEFAGQFREFIVSEVIRHHKRIAAEYGETRPLDTYN</sequence>
<dbReference type="InterPro" id="IPR036263">
    <property type="entry name" value="Chorismate_II_sf"/>
</dbReference>
<dbReference type="GO" id="GO:0004106">
    <property type="term" value="F:chorismate mutase activity"/>
    <property type="evidence" value="ECO:0007669"/>
    <property type="project" value="UniProtKB-EC"/>
</dbReference>
<dbReference type="GO" id="GO:0009697">
    <property type="term" value="P:salicylic acid biosynthetic process"/>
    <property type="evidence" value="ECO:0007669"/>
    <property type="project" value="TreeGrafter"/>
</dbReference>
<dbReference type="PROSITE" id="PS51168">
    <property type="entry name" value="CHORISMATE_MUT_2"/>
    <property type="match status" value="1"/>
</dbReference>
<proteinExistence type="predicted"/>
<dbReference type="InterPro" id="IPR051331">
    <property type="entry name" value="Chorismate_mutase-related"/>
</dbReference>
<dbReference type="NCBIfam" id="TIGR01795">
    <property type="entry name" value="CM_mono_cladeE"/>
    <property type="match status" value="1"/>
</dbReference>
<evidence type="ECO:0000256" key="1">
    <source>
        <dbReference type="ARBA" id="ARBA00023235"/>
    </source>
</evidence>
<protein>
    <submittedName>
        <fullName evidence="3">Chorismate mutase</fullName>
        <ecNumber evidence="3">5.4.99.5</ecNumber>
    </submittedName>
</protein>
<name>A0AAU7DX53_9MICO</name>
<dbReference type="InterPro" id="IPR010951">
    <property type="entry name" value="CM_bact"/>
</dbReference>
<evidence type="ECO:0000313" key="3">
    <source>
        <dbReference type="EMBL" id="XBH22418.1"/>
    </source>
</evidence>
<dbReference type="Pfam" id="PF01817">
    <property type="entry name" value="CM_2"/>
    <property type="match status" value="1"/>
</dbReference>
<dbReference type="PANTHER" id="PTHR38041">
    <property type="entry name" value="CHORISMATE MUTASE"/>
    <property type="match status" value="1"/>
</dbReference>
<dbReference type="Gene3D" id="1.20.59.10">
    <property type="entry name" value="Chorismate mutase"/>
    <property type="match status" value="1"/>
</dbReference>
<dbReference type="SUPFAM" id="SSF48600">
    <property type="entry name" value="Chorismate mutase II"/>
    <property type="match status" value="1"/>
</dbReference>
<reference evidence="3" key="1">
    <citation type="submission" date="2024-02" db="EMBL/GenBank/DDBJ databases">
        <title>Tomenella chthoni gen. nov. sp. nov., a member of the family Jonesiaceae isolated from bat guano.</title>
        <authorList>
            <person name="Miller S.L."/>
            <person name="King J."/>
            <person name="Sankaranarayanan K."/>
            <person name="Lawson P.A."/>
        </authorList>
    </citation>
    <scope>NUCLEOTIDE SEQUENCE</scope>
    <source>
        <strain evidence="3">BS-20</strain>
    </source>
</reference>
<dbReference type="EC" id="5.4.99.5" evidence="3"/>
<keyword evidence="1 3" id="KW-0413">Isomerase</keyword>
<dbReference type="AlphaFoldDB" id="A0AAU7DX53"/>
<dbReference type="SMART" id="SM00830">
    <property type="entry name" value="CM_2"/>
    <property type="match status" value="1"/>
</dbReference>
<dbReference type="NCBIfam" id="NF006691">
    <property type="entry name" value="PRK09239.1"/>
    <property type="match status" value="1"/>
</dbReference>
<dbReference type="PANTHER" id="PTHR38041:SF1">
    <property type="entry name" value="CHORISMATE MUTASE"/>
    <property type="match status" value="1"/>
</dbReference>